<dbReference type="PANTHER" id="PTHR42693:SF53">
    <property type="entry name" value="ENDO-4-O-SULFATASE"/>
    <property type="match status" value="1"/>
</dbReference>
<evidence type="ECO:0000256" key="3">
    <source>
        <dbReference type="ARBA" id="ARBA00022801"/>
    </source>
</evidence>
<feature type="non-terminal residue" evidence="6">
    <location>
        <position position="185"/>
    </location>
</feature>
<evidence type="ECO:0000259" key="5">
    <source>
        <dbReference type="Pfam" id="PF00884"/>
    </source>
</evidence>
<keyword evidence="3" id="KW-0378">Hydrolase</keyword>
<gene>
    <name evidence="6" type="ORF">METZ01_LOCUS358992</name>
</gene>
<dbReference type="AlphaFoldDB" id="A0A382SAF5"/>
<dbReference type="PANTHER" id="PTHR42693">
    <property type="entry name" value="ARYLSULFATASE FAMILY MEMBER"/>
    <property type="match status" value="1"/>
</dbReference>
<dbReference type="Pfam" id="PF00884">
    <property type="entry name" value="Sulfatase"/>
    <property type="match status" value="1"/>
</dbReference>
<sequence>MSSAAKPNVIFILTDDQGYGDLSCLGNPVLHTPNLDQLYNESVRCTDFHVAPVCTPTRGELLTGRDALYNGASFVCMGRSLLHPDLPTMADIFADNDYYTGHFGKWHLGDNYPYRPQDRGFQETIHHPSWGITSAADYFGNDYFDDHYRHGDQIKQYQGYCTNIWFEEAMDWINRCHNQPFLAYI</sequence>
<evidence type="ECO:0000256" key="4">
    <source>
        <dbReference type="ARBA" id="ARBA00022837"/>
    </source>
</evidence>
<dbReference type="SUPFAM" id="SSF53649">
    <property type="entry name" value="Alkaline phosphatase-like"/>
    <property type="match status" value="1"/>
</dbReference>
<name>A0A382SAF5_9ZZZZ</name>
<dbReference type="EMBL" id="UINC01127187">
    <property type="protein sequence ID" value="SVD06138.1"/>
    <property type="molecule type" value="Genomic_DNA"/>
</dbReference>
<accession>A0A382SAF5</accession>
<dbReference type="InterPro" id="IPR024607">
    <property type="entry name" value="Sulfatase_CS"/>
</dbReference>
<dbReference type="GO" id="GO:0046872">
    <property type="term" value="F:metal ion binding"/>
    <property type="evidence" value="ECO:0007669"/>
    <property type="project" value="UniProtKB-KW"/>
</dbReference>
<evidence type="ECO:0000256" key="2">
    <source>
        <dbReference type="ARBA" id="ARBA00022723"/>
    </source>
</evidence>
<dbReference type="PROSITE" id="PS00523">
    <property type="entry name" value="SULFATASE_1"/>
    <property type="match status" value="1"/>
</dbReference>
<dbReference type="InterPro" id="IPR000917">
    <property type="entry name" value="Sulfatase_N"/>
</dbReference>
<dbReference type="InterPro" id="IPR017850">
    <property type="entry name" value="Alkaline_phosphatase_core_sf"/>
</dbReference>
<dbReference type="InterPro" id="IPR050738">
    <property type="entry name" value="Sulfatase"/>
</dbReference>
<feature type="domain" description="Sulfatase N-terminal" evidence="5">
    <location>
        <begin position="7"/>
        <end position="185"/>
    </location>
</feature>
<organism evidence="6">
    <name type="scientific">marine metagenome</name>
    <dbReference type="NCBI Taxonomy" id="408172"/>
    <lineage>
        <taxon>unclassified sequences</taxon>
        <taxon>metagenomes</taxon>
        <taxon>ecological metagenomes</taxon>
    </lineage>
</organism>
<reference evidence="6" key="1">
    <citation type="submission" date="2018-05" db="EMBL/GenBank/DDBJ databases">
        <authorList>
            <person name="Lanie J.A."/>
            <person name="Ng W.-L."/>
            <person name="Kazmierczak K.M."/>
            <person name="Andrzejewski T.M."/>
            <person name="Davidsen T.M."/>
            <person name="Wayne K.J."/>
            <person name="Tettelin H."/>
            <person name="Glass J.I."/>
            <person name="Rusch D."/>
            <person name="Podicherti R."/>
            <person name="Tsui H.-C.T."/>
            <person name="Winkler M.E."/>
        </authorList>
    </citation>
    <scope>NUCLEOTIDE SEQUENCE</scope>
</reference>
<comment type="similarity">
    <text evidence="1">Belongs to the sulfatase family.</text>
</comment>
<dbReference type="Gene3D" id="3.40.720.10">
    <property type="entry name" value="Alkaline Phosphatase, subunit A"/>
    <property type="match status" value="1"/>
</dbReference>
<proteinExistence type="inferred from homology"/>
<evidence type="ECO:0000256" key="1">
    <source>
        <dbReference type="ARBA" id="ARBA00008779"/>
    </source>
</evidence>
<protein>
    <recommendedName>
        <fullName evidence="5">Sulfatase N-terminal domain-containing protein</fullName>
    </recommendedName>
</protein>
<evidence type="ECO:0000313" key="6">
    <source>
        <dbReference type="EMBL" id="SVD06138.1"/>
    </source>
</evidence>
<keyword evidence="2" id="KW-0479">Metal-binding</keyword>
<dbReference type="GO" id="GO:0004065">
    <property type="term" value="F:arylsulfatase activity"/>
    <property type="evidence" value="ECO:0007669"/>
    <property type="project" value="TreeGrafter"/>
</dbReference>
<keyword evidence="4" id="KW-0106">Calcium</keyword>